<reference evidence="5" key="1">
    <citation type="submission" date="2025-08" db="UniProtKB">
        <authorList>
            <consortium name="RefSeq"/>
        </authorList>
    </citation>
    <scope>IDENTIFICATION</scope>
    <source>
        <tissue evidence="5">Whole body</tissue>
    </source>
</reference>
<dbReference type="AlphaFoldDB" id="A0A8B8ICS4"/>
<dbReference type="InterPro" id="IPR000073">
    <property type="entry name" value="AB_hydrolase_1"/>
</dbReference>
<evidence type="ECO:0000256" key="2">
    <source>
        <dbReference type="ARBA" id="ARBA00022801"/>
    </source>
</evidence>
<dbReference type="InterPro" id="IPR029058">
    <property type="entry name" value="AB_hydrolase_fold"/>
</dbReference>
<dbReference type="OMA" id="PAGTSYH"/>
<dbReference type="GO" id="GO:0016020">
    <property type="term" value="C:membrane"/>
    <property type="evidence" value="ECO:0007669"/>
    <property type="project" value="TreeGrafter"/>
</dbReference>
<keyword evidence="2 5" id="KW-0378">Hydrolase</keyword>
<evidence type="ECO:0000259" key="3">
    <source>
        <dbReference type="Pfam" id="PF00561"/>
    </source>
</evidence>
<dbReference type="OrthoDB" id="190201at2759"/>
<name>A0A8B8ICS4_VANTA</name>
<organism evidence="4 5">
    <name type="scientific">Vanessa tameamea</name>
    <name type="common">Kamehameha butterfly</name>
    <dbReference type="NCBI Taxonomy" id="334116"/>
    <lineage>
        <taxon>Eukaryota</taxon>
        <taxon>Metazoa</taxon>
        <taxon>Ecdysozoa</taxon>
        <taxon>Arthropoda</taxon>
        <taxon>Hexapoda</taxon>
        <taxon>Insecta</taxon>
        <taxon>Pterygota</taxon>
        <taxon>Neoptera</taxon>
        <taxon>Endopterygota</taxon>
        <taxon>Lepidoptera</taxon>
        <taxon>Glossata</taxon>
        <taxon>Ditrysia</taxon>
        <taxon>Papilionoidea</taxon>
        <taxon>Nymphalidae</taxon>
        <taxon>Nymphalinae</taxon>
        <taxon>Vanessa</taxon>
    </lineage>
</organism>
<dbReference type="Gene3D" id="3.40.50.1820">
    <property type="entry name" value="alpha/beta hydrolase"/>
    <property type="match status" value="1"/>
</dbReference>
<dbReference type="RefSeq" id="XP_026494878.1">
    <property type="nucleotide sequence ID" value="XM_026639093.2"/>
</dbReference>
<dbReference type="PANTHER" id="PTHR43798:SF14">
    <property type="entry name" value="SERINE HYDROLASE-LIKE PROTEIN DDB_G0286239"/>
    <property type="match status" value="1"/>
</dbReference>
<dbReference type="Pfam" id="PF00561">
    <property type="entry name" value="Abhydrolase_1"/>
    <property type="match status" value="1"/>
</dbReference>
<sequence>MAKKLLYPTILNPNNLFIRPILKNIQVKHIHTETPVKEIQIPVKWGHVAAKLWGGENEKPILALHGWQDNAGTWDTLAPRLCNKRPILAIDFPGHGLSSWIPEGMQYYTWDLARFILYLKEYFKWDKASLLSHSMGSIAGMRFASVFPDEVDFFIAVDSLIYDDYDLNQIVENFPKILRKIEKTQSLKGEPPSYTMEEMIKIWHLGTRKSVSMESVPYLIKRGAKASTINPNKYYFSRDPRLKHTLFCVEDKKFVEALVKRLKCPTLYLKAIDSPYASDEHSVEMREVLAQNNSEFECHFLPGTHHVHLNNSELVLPIILKFLEKYNFVK</sequence>
<gene>
    <name evidence="5" type="primary">LOC113399841</name>
</gene>
<evidence type="ECO:0000256" key="1">
    <source>
        <dbReference type="ARBA" id="ARBA00008645"/>
    </source>
</evidence>
<proteinExistence type="inferred from homology"/>
<evidence type="ECO:0000313" key="4">
    <source>
        <dbReference type="Proteomes" id="UP001652626"/>
    </source>
</evidence>
<dbReference type="SUPFAM" id="SSF53474">
    <property type="entry name" value="alpha/beta-Hydrolases"/>
    <property type="match status" value="1"/>
</dbReference>
<comment type="similarity">
    <text evidence="1">Belongs to the AB hydrolase superfamily.</text>
</comment>
<evidence type="ECO:0000313" key="5">
    <source>
        <dbReference type="RefSeq" id="XP_026494878.1"/>
    </source>
</evidence>
<dbReference type="GO" id="GO:0016787">
    <property type="term" value="F:hydrolase activity"/>
    <property type="evidence" value="ECO:0007669"/>
    <property type="project" value="UniProtKB-KW"/>
</dbReference>
<feature type="domain" description="AB hydrolase-1" evidence="3">
    <location>
        <begin position="59"/>
        <end position="311"/>
    </location>
</feature>
<dbReference type="InterPro" id="IPR050266">
    <property type="entry name" value="AB_hydrolase_sf"/>
</dbReference>
<keyword evidence="4" id="KW-1185">Reference proteome</keyword>
<accession>A0A8B8ICS4</accession>
<protein>
    <submittedName>
        <fullName evidence="5">Probable serine hydrolase</fullName>
    </submittedName>
</protein>
<dbReference type="GeneID" id="113399841"/>
<dbReference type="PANTHER" id="PTHR43798">
    <property type="entry name" value="MONOACYLGLYCEROL LIPASE"/>
    <property type="match status" value="1"/>
</dbReference>
<dbReference type="Proteomes" id="UP001652626">
    <property type="component" value="Chromosome 8"/>
</dbReference>